<dbReference type="Gene3D" id="1.10.510.10">
    <property type="entry name" value="Transferase(Phosphotransferase) domain 1"/>
    <property type="match status" value="1"/>
</dbReference>
<dbReference type="Proteomes" id="UP000324222">
    <property type="component" value="Unassembled WGS sequence"/>
</dbReference>
<dbReference type="InterPro" id="IPR000719">
    <property type="entry name" value="Prot_kinase_dom"/>
</dbReference>
<evidence type="ECO:0000313" key="8">
    <source>
        <dbReference type="EMBL" id="MPC86716.1"/>
    </source>
</evidence>
<evidence type="ECO:0000256" key="1">
    <source>
        <dbReference type="ARBA" id="ARBA00022679"/>
    </source>
</evidence>
<sequence length="219" mass="23964">MGECVKTDVALLADVCGSPPLGKGGTSPDDDDSILFQDTGPGEREGKAAAQPPSDRHCHTNGYTHCSLLPFQPHPAPRLRKVLYIQMKLYGKSLRKWMDDRNSSDSPSVVGTECLRIFHEVLEALCYIHAKGYMHRDVKPDNILFTLDGSNVLLGDFGLARLITHSPSVSSSGSPSTHTRNVGTFLYTAPEVKEGNYGEKVRCCMYCLVGVDWCVSLTC</sequence>
<keyword evidence="8" id="KW-0396">Initiation factor</keyword>
<evidence type="ECO:0000256" key="3">
    <source>
        <dbReference type="ARBA" id="ARBA00022777"/>
    </source>
</evidence>
<evidence type="ECO:0000259" key="7">
    <source>
        <dbReference type="PROSITE" id="PS50011"/>
    </source>
</evidence>
<dbReference type="InterPro" id="IPR050339">
    <property type="entry name" value="CC_SR_Kinase"/>
</dbReference>
<evidence type="ECO:0000256" key="6">
    <source>
        <dbReference type="SAM" id="MobiDB-lite"/>
    </source>
</evidence>
<organism evidence="8 9">
    <name type="scientific">Portunus trituberculatus</name>
    <name type="common">Swimming crab</name>
    <name type="synonym">Neptunus trituberculatus</name>
    <dbReference type="NCBI Taxonomy" id="210409"/>
    <lineage>
        <taxon>Eukaryota</taxon>
        <taxon>Metazoa</taxon>
        <taxon>Ecdysozoa</taxon>
        <taxon>Arthropoda</taxon>
        <taxon>Crustacea</taxon>
        <taxon>Multicrustacea</taxon>
        <taxon>Malacostraca</taxon>
        <taxon>Eumalacostraca</taxon>
        <taxon>Eucarida</taxon>
        <taxon>Decapoda</taxon>
        <taxon>Pleocyemata</taxon>
        <taxon>Brachyura</taxon>
        <taxon>Eubrachyura</taxon>
        <taxon>Portunoidea</taxon>
        <taxon>Portunidae</taxon>
        <taxon>Portuninae</taxon>
        <taxon>Portunus</taxon>
    </lineage>
</organism>
<comment type="caution">
    <text evidence="8">The sequence shown here is derived from an EMBL/GenBank/DDBJ whole genome shotgun (WGS) entry which is preliminary data.</text>
</comment>
<keyword evidence="3 8" id="KW-0418">Kinase</keyword>
<feature type="domain" description="Protein kinase" evidence="7">
    <location>
        <begin position="1"/>
        <end position="219"/>
    </location>
</feature>
<evidence type="ECO:0000256" key="5">
    <source>
        <dbReference type="ARBA" id="ARBA00037982"/>
    </source>
</evidence>
<dbReference type="OrthoDB" id="1405469at2759"/>
<feature type="region of interest" description="Disordered" evidence="6">
    <location>
        <begin position="18"/>
        <end position="55"/>
    </location>
</feature>
<evidence type="ECO:0000256" key="4">
    <source>
        <dbReference type="ARBA" id="ARBA00022840"/>
    </source>
</evidence>
<keyword evidence="4" id="KW-0067">ATP-binding</keyword>
<keyword evidence="2" id="KW-0547">Nucleotide-binding</keyword>
<dbReference type="GO" id="GO:0005634">
    <property type="term" value="C:nucleus"/>
    <property type="evidence" value="ECO:0007669"/>
    <property type="project" value="TreeGrafter"/>
</dbReference>
<keyword evidence="8" id="KW-0648">Protein biosynthesis</keyword>
<dbReference type="GO" id="GO:0003743">
    <property type="term" value="F:translation initiation factor activity"/>
    <property type="evidence" value="ECO:0007669"/>
    <property type="project" value="UniProtKB-KW"/>
</dbReference>
<dbReference type="Pfam" id="PF00069">
    <property type="entry name" value="Pkinase"/>
    <property type="match status" value="1"/>
</dbReference>
<dbReference type="SUPFAM" id="SSF56112">
    <property type="entry name" value="Protein kinase-like (PK-like)"/>
    <property type="match status" value="1"/>
</dbReference>
<dbReference type="AlphaFoldDB" id="A0A5B7IYG6"/>
<proteinExistence type="inferred from homology"/>
<dbReference type="InterPro" id="IPR011009">
    <property type="entry name" value="Kinase-like_dom_sf"/>
</dbReference>
<evidence type="ECO:0000313" key="9">
    <source>
        <dbReference type="Proteomes" id="UP000324222"/>
    </source>
</evidence>
<evidence type="ECO:0000256" key="2">
    <source>
        <dbReference type="ARBA" id="ARBA00022741"/>
    </source>
</evidence>
<gene>
    <name evidence="8" type="primary">PEK</name>
    <name evidence="8" type="ORF">E2C01_081552</name>
</gene>
<accession>A0A5B7IYG6</accession>
<dbReference type="SMART" id="SM00220">
    <property type="entry name" value="S_TKc"/>
    <property type="match status" value="1"/>
</dbReference>
<dbReference type="EMBL" id="VSRR010072293">
    <property type="protein sequence ID" value="MPC86716.1"/>
    <property type="molecule type" value="Genomic_DNA"/>
</dbReference>
<dbReference type="GO" id="GO:0005524">
    <property type="term" value="F:ATP binding"/>
    <property type="evidence" value="ECO:0007669"/>
    <property type="project" value="UniProtKB-KW"/>
</dbReference>
<reference evidence="8 9" key="1">
    <citation type="submission" date="2019-05" db="EMBL/GenBank/DDBJ databases">
        <title>Another draft genome of Portunus trituberculatus and its Hox gene families provides insights of decapod evolution.</title>
        <authorList>
            <person name="Jeong J.-H."/>
            <person name="Song I."/>
            <person name="Kim S."/>
            <person name="Choi T."/>
            <person name="Kim D."/>
            <person name="Ryu S."/>
            <person name="Kim W."/>
        </authorList>
    </citation>
    <scope>NUCLEOTIDE SEQUENCE [LARGE SCALE GENOMIC DNA]</scope>
    <source>
        <tissue evidence="8">Muscle</tissue>
    </source>
</reference>
<dbReference type="GO" id="GO:0004672">
    <property type="term" value="F:protein kinase activity"/>
    <property type="evidence" value="ECO:0007669"/>
    <property type="project" value="InterPro"/>
</dbReference>
<name>A0A5B7IYG6_PORTR</name>
<dbReference type="PROSITE" id="PS50011">
    <property type="entry name" value="PROTEIN_KINASE_DOM"/>
    <property type="match status" value="1"/>
</dbReference>
<protein>
    <submittedName>
        <fullName evidence="8">Eukaryotic translation initiation factor 2-alpha kinase</fullName>
    </submittedName>
</protein>
<dbReference type="PANTHER" id="PTHR11042">
    <property type="entry name" value="EUKARYOTIC TRANSLATION INITIATION FACTOR 2-ALPHA KINASE EIF2-ALPHA KINASE -RELATED"/>
    <property type="match status" value="1"/>
</dbReference>
<comment type="similarity">
    <text evidence="5">Belongs to the protein kinase superfamily. Ser/Thr protein kinase family. GCN2 subfamily.</text>
</comment>
<keyword evidence="9" id="KW-1185">Reference proteome</keyword>
<keyword evidence="1" id="KW-0808">Transferase</keyword>
<dbReference type="PROSITE" id="PS00108">
    <property type="entry name" value="PROTEIN_KINASE_ST"/>
    <property type="match status" value="1"/>
</dbReference>
<dbReference type="InterPro" id="IPR008271">
    <property type="entry name" value="Ser/Thr_kinase_AS"/>
</dbReference>
<dbReference type="GO" id="GO:0005737">
    <property type="term" value="C:cytoplasm"/>
    <property type="evidence" value="ECO:0007669"/>
    <property type="project" value="TreeGrafter"/>
</dbReference>